<dbReference type="PANTHER" id="PTHR11472">
    <property type="entry name" value="DNA REPAIR DEAD HELICASE RAD3/XP-D SUBFAMILY MEMBER"/>
    <property type="match status" value="1"/>
</dbReference>
<comment type="catalytic activity">
    <reaction evidence="16">
        <text>ATP + H2O = ADP + phosphate + H(+)</text>
        <dbReference type="Rhea" id="RHEA:13065"/>
        <dbReference type="ChEBI" id="CHEBI:15377"/>
        <dbReference type="ChEBI" id="CHEBI:15378"/>
        <dbReference type="ChEBI" id="CHEBI:30616"/>
        <dbReference type="ChEBI" id="CHEBI:43474"/>
        <dbReference type="ChEBI" id="CHEBI:456216"/>
        <dbReference type="EC" id="5.6.2.3"/>
    </reaction>
</comment>
<dbReference type="GO" id="GO:0006281">
    <property type="term" value="P:DNA repair"/>
    <property type="evidence" value="ECO:0007669"/>
    <property type="project" value="UniProtKB-KW"/>
</dbReference>
<dbReference type="PROSITE" id="PS51193">
    <property type="entry name" value="HELICASE_ATP_BIND_2"/>
    <property type="match status" value="1"/>
</dbReference>
<evidence type="ECO:0000256" key="2">
    <source>
        <dbReference type="ARBA" id="ARBA00022485"/>
    </source>
</evidence>
<keyword evidence="7 18" id="KW-0347">Helicase</keyword>
<dbReference type="InterPro" id="IPR006555">
    <property type="entry name" value="ATP-dep_Helicase_C"/>
</dbReference>
<dbReference type="Pfam" id="PF06733">
    <property type="entry name" value="DEAD_2"/>
    <property type="match status" value="1"/>
</dbReference>
<keyword evidence="10" id="KW-0411">Iron-sulfur</keyword>
<dbReference type="Pfam" id="PF13307">
    <property type="entry name" value="Helicase_C_2"/>
    <property type="match status" value="1"/>
</dbReference>
<evidence type="ECO:0000256" key="3">
    <source>
        <dbReference type="ARBA" id="ARBA00022723"/>
    </source>
</evidence>
<evidence type="ECO:0000259" key="17">
    <source>
        <dbReference type="PROSITE" id="PS51193"/>
    </source>
</evidence>
<organism evidence="18 19">
    <name type="scientific">Candidatus Magnetobacterium bavaricum</name>
    <dbReference type="NCBI Taxonomy" id="29290"/>
    <lineage>
        <taxon>Bacteria</taxon>
        <taxon>Pseudomonadati</taxon>
        <taxon>Nitrospirota</taxon>
        <taxon>Thermodesulfovibrionia</taxon>
        <taxon>Thermodesulfovibrionales</taxon>
        <taxon>Candidatus Magnetobacteriaceae</taxon>
        <taxon>Candidatus Magnetobacterium</taxon>
    </lineage>
</organism>
<dbReference type="EC" id="5.6.2.3" evidence="15"/>
<dbReference type="AlphaFoldDB" id="A0A0F3GPC3"/>
<dbReference type="InterPro" id="IPR027417">
    <property type="entry name" value="P-loop_NTPase"/>
</dbReference>
<keyword evidence="11" id="KW-0238">DNA-binding</keyword>
<keyword evidence="9" id="KW-0408">Iron</keyword>
<evidence type="ECO:0000256" key="1">
    <source>
        <dbReference type="ARBA" id="ARBA00001966"/>
    </source>
</evidence>
<dbReference type="GO" id="GO:0051539">
    <property type="term" value="F:4 iron, 4 sulfur cluster binding"/>
    <property type="evidence" value="ECO:0007669"/>
    <property type="project" value="UniProtKB-KW"/>
</dbReference>
<evidence type="ECO:0000256" key="7">
    <source>
        <dbReference type="ARBA" id="ARBA00022806"/>
    </source>
</evidence>
<dbReference type="Pfam" id="PF00270">
    <property type="entry name" value="DEAD"/>
    <property type="match status" value="1"/>
</dbReference>
<evidence type="ECO:0000313" key="18">
    <source>
        <dbReference type="EMBL" id="KJU83809.1"/>
    </source>
</evidence>
<reference evidence="18 19" key="1">
    <citation type="submission" date="2015-02" db="EMBL/GenBank/DDBJ databases">
        <title>Single-cell genomics of uncultivated deep-branching MTB reveals a conserved set of magnetosome genes.</title>
        <authorList>
            <person name="Kolinko S."/>
            <person name="Richter M."/>
            <person name="Glockner F.O."/>
            <person name="Brachmann A."/>
            <person name="Schuler D."/>
        </authorList>
    </citation>
    <scope>NUCLEOTIDE SEQUENCE [LARGE SCALE GENOMIC DNA]</scope>
    <source>
        <strain evidence="18">TM-1</strain>
    </source>
</reference>
<evidence type="ECO:0000256" key="12">
    <source>
        <dbReference type="ARBA" id="ARBA00023204"/>
    </source>
</evidence>
<keyword evidence="19" id="KW-1185">Reference proteome</keyword>
<evidence type="ECO:0000256" key="10">
    <source>
        <dbReference type="ARBA" id="ARBA00023014"/>
    </source>
</evidence>
<evidence type="ECO:0000256" key="14">
    <source>
        <dbReference type="ARBA" id="ARBA00038058"/>
    </source>
</evidence>
<keyword evidence="6" id="KW-0378">Hydrolase</keyword>
<evidence type="ECO:0000256" key="6">
    <source>
        <dbReference type="ARBA" id="ARBA00022801"/>
    </source>
</evidence>
<dbReference type="Proteomes" id="UP000033423">
    <property type="component" value="Unassembled WGS sequence"/>
</dbReference>
<evidence type="ECO:0000256" key="4">
    <source>
        <dbReference type="ARBA" id="ARBA00022741"/>
    </source>
</evidence>
<dbReference type="InterPro" id="IPR014001">
    <property type="entry name" value="Helicase_ATP-bd"/>
</dbReference>
<evidence type="ECO:0000256" key="11">
    <source>
        <dbReference type="ARBA" id="ARBA00023125"/>
    </source>
</evidence>
<keyword evidence="4" id="KW-0547">Nucleotide-binding</keyword>
<dbReference type="InterPro" id="IPR010614">
    <property type="entry name" value="RAD3-like_helicase_DEAD"/>
</dbReference>
<dbReference type="SMART" id="SM00488">
    <property type="entry name" value="DEXDc2"/>
    <property type="match status" value="1"/>
</dbReference>
<dbReference type="InterPro" id="IPR011545">
    <property type="entry name" value="DEAD/DEAH_box_helicase_dom"/>
</dbReference>
<keyword evidence="3" id="KW-0479">Metal-binding</keyword>
<dbReference type="SMART" id="SM00491">
    <property type="entry name" value="HELICc2"/>
    <property type="match status" value="1"/>
</dbReference>
<dbReference type="InterPro" id="IPR014013">
    <property type="entry name" value="Helic_SF1/SF2_ATP-bd_DinG/Rad3"/>
</dbReference>
<keyword evidence="13" id="KW-0413">Isomerase</keyword>
<dbReference type="EMBL" id="LACI01001713">
    <property type="protein sequence ID" value="KJU83809.1"/>
    <property type="molecule type" value="Genomic_DNA"/>
</dbReference>
<evidence type="ECO:0000256" key="5">
    <source>
        <dbReference type="ARBA" id="ARBA00022763"/>
    </source>
</evidence>
<accession>A0A0F3GPC3</accession>
<dbReference type="PANTHER" id="PTHR11472:SF34">
    <property type="entry name" value="REGULATOR OF TELOMERE ELONGATION HELICASE 1"/>
    <property type="match status" value="1"/>
</dbReference>
<keyword evidence="5" id="KW-0227">DNA damage</keyword>
<dbReference type="PATRIC" id="fig|29290.4.peg.5295"/>
<dbReference type="SMART" id="SM00487">
    <property type="entry name" value="DEXDc"/>
    <property type="match status" value="1"/>
</dbReference>
<dbReference type="InterPro" id="IPR006554">
    <property type="entry name" value="Helicase-like_DEXD_c2"/>
</dbReference>
<dbReference type="SUPFAM" id="SSF52540">
    <property type="entry name" value="P-loop containing nucleoside triphosphate hydrolases"/>
    <property type="match status" value="2"/>
</dbReference>
<evidence type="ECO:0000313" key="19">
    <source>
        <dbReference type="Proteomes" id="UP000033423"/>
    </source>
</evidence>
<evidence type="ECO:0000256" key="13">
    <source>
        <dbReference type="ARBA" id="ARBA00023235"/>
    </source>
</evidence>
<evidence type="ECO:0000256" key="15">
    <source>
        <dbReference type="ARBA" id="ARBA00044969"/>
    </source>
</evidence>
<gene>
    <name evidence="18" type="ORF">MBAV_004004</name>
</gene>
<protein>
    <recommendedName>
        <fullName evidence="15">DNA 5'-3' helicase</fullName>
        <ecNumber evidence="15">5.6.2.3</ecNumber>
    </recommendedName>
</protein>
<proteinExistence type="inferred from homology"/>
<name>A0A0F3GPC3_9BACT</name>
<dbReference type="GO" id="GO:0003677">
    <property type="term" value="F:DNA binding"/>
    <property type="evidence" value="ECO:0007669"/>
    <property type="project" value="UniProtKB-KW"/>
</dbReference>
<feature type="domain" description="Helicase ATP-binding" evidence="17">
    <location>
        <begin position="10"/>
        <end position="273"/>
    </location>
</feature>
<dbReference type="GO" id="GO:0005524">
    <property type="term" value="F:ATP binding"/>
    <property type="evidence" value="ECO:0007669"/>
    <property type="project" value="UniProtKB-KW"/>
</dbReference>
<dbReference type="Gene3D" id="3.40.50.300">
    <property type="entry name" value="P-loop containing nucleotide triphosphate hydrolases"/>
    <property type="match status" value="2"/>
</dbReference>
<evidence type="ECO:0000256" key="9">
    <source>
        <dbReference type="ARBA" id="ARBA00023004"/>
    </source>
</evidence>
<keyword evidence="8" id="KW-0067">ATP-binding</keyword>
<dbReference type="GO" id="GO:0016818">
    <property type="term" value="F:hydrolase activity, acting on acid anhydrides, in phosphorus-containing anhydrides"/>
    <property type="evidence" value="ECO:0007669"/>
    <property type="project" value="InterPro"/>
</dbReference>
<dbReference type="GO" id="GO:0043139">
    <property type="term" value="F:5'-3' DNA helicase activity"/>
    <property type="evidence" value="ECO:0007669"/>
    <property type="project" value="UniProtKB-EC"/>
</dbReference>
<comment type="caution">
    <text evidence="18">The sequence shown here is derived from an EMBL/GenBank/DDBJ whole genome shotgun (WGS) entry which is preliminary data.</text>
</comment>
<keyword evidence="12" id="KW-0234">DNA repair</keyword>
<evidence type="ECO:0000256" key="16">
    <source>
        <dbReference type="ARBA" id="ARBA00048954"/>
    </source>
</evidence>
<dbReference type="GO" id="GO:0046872">
    <property type="term" value="F:metal ion binding"/>
    <property type="evidence" value="ECO:0007669"/>
    <property type="project" value="UniProtKB-KW"/>
</dbReference>
<evidence type="ECO:0000256" key="8">
    <source>
        <dbReference type="ARBA" id="ARBA00022840"/>
    </source>
</evidence>
<keyword evidence="2" id="KW-0004">4Fe-4S</keyword>
<sequence length="643" mass="72405">MVESTVVREYLGRTLAGYEYRPQQEEMARAVMTSLHNKTNLLVEAGTGVGKSLAYLISASLWIAECNTRKVVVSTHTKALQRQLYDKDLPFVKQHLFPDITYALCLGSENYLCLRRLHQARQFGLFDVGEAKAFAELLLWANVAVKGIRSETTVDASLWSKVDRESDLCYGKSCKTYRECFYQKAKAIERRSNILVVNHHLFFAHISADSKVLPKFEAVIFDEAHEIEDIAASYLGIEVSNTKIYHLLDTVLSINGKGLLTRLKDIDRLLYNDIISALQAVRNGSELFFLAVADLLCNSNTLRIRKPGCLQDTVSEPLATLQDLLNDLAEASREDDSHSEVLALMGRCAQQRHSIELFLTQGVEDAVYHAERSRTRIKIVVTPVNIAQRLKDSVFSVIDTSVLTSATLSLGGDFSYIKDRLSPCPCDELLLDSPFDYKRQALLYVPSDMPTPRDEGFNEAVTKTVSDILDITRGQTMVLFTSYRLLNEVANAIDSGLTILRQGEMDNYRLIESFRDTDKAALFGTYTFWQGVDFPGDALRCVIIAKLPFAVPTEPVLEGRMEYVVKCGGDPFYDYQVPRAILTLRQGFGRLIRTKTDTGVVAILDSRLRTMAYGRMFLAALPKAKLTDKIKDVKIFYRSYCKK</sequence>
<comment type="similarity">
    <text evidence="14">Belongs to the helicase family. DinG subfamily.</text>
</comment>
<dbReference type="InterPro" id="IPR045028">
    <property type="entry name" value="DinG/Rad3-like"/>
</dbReference>
<comment type="cofactor">
    <cofactor evidence="1">
        <name>[4Fe-4S] cluster</name>
        <dbReference type="ChEBI" id="CHEBI:49883"/>
    </cofactor>
</comment>